<comment type="function">
    <text evidence="7">Thiolesterase that catalyzes the hydrolysis of S-D-lactoyl-glutathione to form glutathione and D-lactic acid.</text>
</comment>
<comment type="similarity">
    <text evidence="3 7">Belongs to the metallo-beta-lactamase superfamily. Glyoxalase II family.</text>
</comment>
<evidence type="ECO:0000256" key="6">
    <source>
        <dbReference type="ARBA" id="ARBA00022833"/>
    </source>
</evidence>
<dbReference type="GO" id="GO:0046872">
    <property type="term" value="F:metal ion binding"/>
    <property type="evidence" value="ECO:0007669"/>
    <property type="project" value="UniProtKB-KW"/>
</dbReference>
<dbReference type="InterPro" id="IPR050110">
    <property type="entry name" value="Glyoxalase_II_hydrolase"/>
</dbReference>
<feature type="binding site" evidence="7">
    <location>
        <position position="65"/>
    </location>
    <ligand>
        <name>Zn(2+)</name>
        <dbReference type="ChEBI" id="CHEBI:29105"/>
        <label>1</label>
    </ligand>
</feature>
<feature type="domain" description="Metallo-beta-lactamase" evidence="8">
    <location>
        <begin position="20"/>
        <end position="178"/>
    </location>
</feature>
<dbReference type="InterPro" id="IPR032282">
    <property type="entry name" value="HAGH_C"/>
</dbReference>
<keyword evidence="5 7" id="KW-0378">Hydrolase</keyword>
<dbReference type="SMART" id="SM00849">
    <property type="entry name" value="Lactamase_B"/>
    <property type="match status" value="1"/>
</dbReference>
<evidence type="ECO:0000256" key="3">
    <source>
        <dbReference type="ARBA" id="ARBA00006759"/>
    </source>
</evidence>
<proteinExistence type="inferred from homology"/>
<feature type="binding site" evidence="7">
    <location>
        <position position="68"/>
    </location>
    <ligand>
        <name>Zn(2+)</name>
        <dbReference type="ChEBI" id="CHEBI:29105"/>
        <label>2</label>
    </ligand>
</feature>
<dbReference type="Pfam" id="PF16123">
    <property type="entry name" value="HAGH_C"/>
    <property type="match status" value="1"/>
</dbReference>
<keyword evidence="4 7" id="KW-0479">Metal-binding</keyword>
<dbReference type="GO" id="GO:0019243">
    <property type="term" value="P:methylglyoxal catabolic process to D-lactate via S-lactoyl-glutathione"/>
    <property type="evidence" value="ECO:0007669"/>
    <property type="project" value="UniProtKB-UniRule"/>
</dbReference>
<feature type="binding site" evidence="7">
    <location>
        <position position="178"/>
    </location>
    <ligand>
        <name>Zn(2+)</name>
        <dbReference type="ChEBI" id="CHEBI:29105"/>
        <label>2</label>
    </ligand>
</feature>
<comment type="cofactor">
    <cofactor evidence="7">
        <name>Zn(2+)</name>
        <dbReference type="ChEBI" id="CHEBI:29105"/>
    </cofactor>
    <text evidence="7">Binds 2 Zn(2+) ions per subunit.</text>
</comment>
<comment type="caution">
    <text evidence="9">The sequence shown here is derived from an EMBL/GenBank/DDBJ whole genome shotgun (WGS) entry which is preliminary data.</text>
</comment>
<accession>A0A430BRE5</accession>
<dbReference type="InterPro" id="IPR017782">
    <property type="entry name" value="Hydroxyacylglutathione_Hdrlase"/>
</dbReference>
<evidence type="ECO:0000256" key="2">
    <source>
        <dbReference type="ARBA" id="ARBA00004963"/>
    </source>
</evidence>
<sequence length="257" mass="27702">MNGETIQSDGEIVQFPCLQDNYGFLVRDHASGEVIAVDTPDADAILAALDERGWPLTYILNTHWHEDHVGGNLALKAATGARVIAPAIECTRIPGVDIAIGDGAVIFLGGLTIAAMATGGHTLGHLSYHIPRLNAVFVGDTLFVMGCGRIFEGSPGMMWESLQRLAALPEETKVYCAHEYAAANARFALTVDNGAETTDRANDIFAMRDHGEPSVPTTIGIERRTNPFLHLPQIAGRGTEAEALRKFAELRAHKDTF</sequence>
<evidence type="ECO:0000256" key="4">
    <source>
        <dbReference type="ARBA" id="ARBA00022723"/>
    </source>
</evidence>
<dbReference type="AlphaFoldDB" id="A0A430BRE5"/>
<feature type="binding site" evidence="7">
    <location>
        <position position="140"/>
    </location>
    <ligand>
        <name>Zn(2+)</name>
        <dbReference type="ChEBI" id="CHEBI:29105"/>
        <label>2</label>
    </ligand>
</feature>
<dbReference type="NCBIfam" id="TIGR03413">
    <property type="entry name" value="GSH_gloB"/>
    <property type="match status" value="1"/>
</dbReference>
<dbReference type="EC" id="3.1.2.6" evidence="7"/>
<dbReference type="InterPro" id="IPR036866">
    <property type="entry name" value="RibonucZ/Hydroxyglut_hydro"/>
</dbReference>
<gene>
    <name evidence="7 9" type="primary">gloB</name>
    <name evidence="9" type="ORF">DAH51_17440</name>
</gene>
<dbReference type="EMBL" id="QRAL01000020">
    <property type="protein sequence ID" value="RSU55324.1"/>
    <property type="molecule type" value="Genomic_DNA"/>
</dbReference>
<evidence type="ECO:0000313" key="9">
    <source>
        <dbReference type="EMBL" id="RSU55324.1"/>
    </source>
</evidence>
<dbReference type="InterPro" id="IPR035680">
    <property type="entry name" value="Clx_II_MBL"/>
</dbReference>
<dbReference type="InterPro" id="IPR001279">
    <property type="entry name" value="Metallo-B-lactamas"/>
</dbReference>
<protein>
    <recommendedName>
        <fullName evidence="7">Hydroxyacylglutathione hydrolase</fullName>
        <ecNumber evidence="7">3.1.2.6</ecNumber>
    </recommendedName>
    <alternativeName>
        <fullName evidence="7">Glyoxalase II</fullName>
        <shortName evidence="7">Glx II</shortName>
    </alternativeName>
</protein>
<dbReference type="CDD" id="cd07723">
    <property type="entry name" value="hydroxyacylglutathione_hydrolase_MBL-fold"/>
    <property type="match status" value="1"/>
</dbReference>
<evidence type="ECO:0000259" key="8">
    <source>
        <dbReference type="SMART" id="SM00849"/>
    </source>
</evidence>
<evidence type="ECO:0000313" key="10">
    <source>
        <dbReference type="Proteomes" id="UP000287401"/>
    </source>
</evidence>
<dbReference type="Pfam" id="PF00753">
    <property type="entry name" value="Lactamase_B"/>
    <property type="match status" value="1"/>
</dbReference>
<dbReference type="UniPathway" id="UPA00619">
    <property type="reaction ID" value="UER00676"/>
</dbReference>
<dbReference type="Proteomes" id="UP000287401">
    <property type="component" value="Unassembled WGS sequence"/>
</dbReference>
<evidence type="ECO:0000256" key="5">
    <source>
        <dbReference type="ARBA" id="ARBA00022801"/>
    </source>
</evidence>
<comment type="subunit">
    <text evidence="7">Monomer.</text>
</comment>
<feature type="binding site" evidence="7">
    <location>
        <position position="63"/>
    </location>
    <ligand>
        <name>Zn(2+)</name>
        <dbReference type="ChEBI" id="CHEBI:29105"/>
        <label>1</label>
    </ligand>
</feature>
<feature type="binding site" evidence="7">
    <location>
        <position position="140"/>
    </location>
    <ligand>
        <name>Zn(2+)</name>
        <dbReference type="ChEBI" id="CHEBI:29105"/>
        <label>1</label>
    </ligand>
</feature>
<feature type="binding site" evidence="7">
    <location>
        <position position="67"/>
    </location>
    <ligand>
        <name>Zn(2+)</name>
        <dbReference type="ChEBI" id="CHEBI:29105"/>
        <label>2</label>
    </ligand>
</feature>
<organism evidence="9 10">
    <name type="scientific">Sphingobium yanoikuyae</name>
    <name type="common">Sphingomonas yanoikuyae</name>
    <dbReference type="NCBI Taxonomy" id="13690"/>
    <lineage>
        <taxon>Bacteria</taxon>
        <taxon>Pseudomonadati</taxon>
        <taxon>Pseudomonadota</taxon>
        <taxon>Alphaproteobacteria</taxon>
        <taxon>Sphingomonadales</taxon>
        <taxon>Sphingomonadaceae</taxon>
        <taxon>Sphingobium</taxon>
    </lineage>
</organism>
<comment type="pathway">
    <text evidence="2 7">Secondary metabolite metabolism; methylglyoxal degradation; (R)-lactate from methylglyoxal: step 2/2.</text>
</comment>
<feature type="binding site" evidence="7">
    <location>
        <position position="121"/>
    </location>
    <ligand>
        <name>Zn(2+)</name>
        <dbReference type="ChEBI" id="CHEBI:29105"/>
        <label>1</label>
    </ligand>
</feature>
<evidence type="ECO:0000256" key="7">
    <source>
        <dbReference type="HAMAP-Rule" id="MF_01374"/>
    </source>
</evidence>
<dbReference type="GO" id="GO:0004416">
    <property type="term" value="F:hydroxyacylglutathione hydrolase activity"/>
    <property type="evidence" value="ECO:0007669"/>
    <property type="project" value="UniProtKB-UniRule"/>
</dbReference>
<dbReference type="SUPFAM" id="SSF56281">
    <property type="entry name" value="Metallo-hydrolase/oxidoreductase"/>
    <property type="match status" value="1"/>
</dbReference>
<dbReference type="PANTHER" id="PTHR43705:SF1">
    <property type="entry name" value="HYDROXYACYLGLUTATHIONE HYDROLASE GLOB"/>
    <property type="match status" value="1"/>
</dbReference>
<dbReference type="PIRSF" id="PIRSF005457">
    <property type="entry name" value="Glx"/>
    <property type="match status" value="1"/>
</dbReference>
<dbReference type="PANTHER" id="PTHR43705">
    <property type="entry name" value="HYDROXYACYLGLUTATHIONE HYDROLASE"/>
    <property type="match status" value="1"/>
</dbReference>
<reference evidence="9 10" key="1">
    <citation type="submission" date="2018-07" db="EMBL/GenBank/DDBJ databases">
        <title>Genomic and Epidemiologic Investigation of an Indolent Hospital Outbreak.</title>
        <authorList>
            <person name="Johnson R.C."/>
            <person name="Deming C."/>
            <person name="Conlan S."/>
            <person name="Zellmer C.J."/>
            <person name="Michelin A.V."/>
            <person name="Lee-Lin S."/>
            <person name="Thomas P.J."/>
            <person name="Park M."/>
            <person name="Weingarten R.A."/>
            <person name="Less J."/>
            <person name="Dekker J.P."/>
            <person name="Frank K.M."/>
            <person name="Musser K.A."/>
            <person name="Mcquiston J.R."/>
            <person name="Henderson D.K."/>
            <person name="Lau A.F."/>
            <person name="Palmore T.N."/>
            <person name="Segre J.A."/>
        </authorList>
    </citation>
    <scope>NUCLEOTIDE SEQUENCE [LARGE SCALE GENOMIC DNA]</scope>
    <source>
        <strain evidence="9 10">SK-NIH.Env6_1116</strain>
    </source>
</reference>
<keyword evidence="6 7" id="KW-0862">Zinc</keyword>
<evidence type="ECO:0000256" key="1">
    <source>
        <dbReference type="ARBA" id="ARBA00001623"/>
    </source>
</evidence>
<name>A0A430BRE5_SPHYA</name>
<comment type="catalytic activity">
    <reaction evidence="1 7">
        <text>an S-(2-hydroxyacyl)glutathione + H2O = a 2-hydroxy carboxylate + glutathione + H(+)</text>
        <dbReference type="Rhea" id="RHEA:21864"/>
        <dbReference type="ChEBI" id="CHEBI:15377"/>
        <dbReference type="ChEBI" id="CHEBI:15378"/>
        <dbReference type="ChEBI" id="CHEBI:57925"/>
        <dbReference type="ChEBI" id="CHEBI:58896"/>
        <dbReference type="ChEBI" id="CHEBI:71261"/>
        <dbReference type="EC" id="3.1.2.6"/>
    </reaction>
</comment>
<dbReference type="Gene3D" id="3.60.15.10">
    <property type="entry name" value="Ribonuclease Z/Hydroxyacylglutathione hydrolase-like"/>
    <property type="match status" value="1"/>
</dbReference>
<dbReference type="HAMAP" id="MF_01374">
    <property type="entry name" value="Glyoxalase_2"/>
    <property type="match status" value="1"/>
</dbReference>
<dbReference type="RefSeq" id="WP_125999146.1">
    <property type="nucleotide sequence ID" value="NZ_QRAL01000020.1"/>
</dbReference>